<dbReference type="EMBL" id="SKBN01000271">
    <property type="protein sequence ID" value="TGJ79669.1"/>
    <property type="molecule type" value="Genomic_DNA"/>
</dbReference>
<comment type="caution">
    <text evidence="2">The sequence shown here is derived from an EMBL/GenBank/DDBJ whole genome shotgun (WGS) entry which is preliminary data.</text>
</comment>
<feature type="domain" description="C2H2-type" evidence="1">
    <location>
        <begin position="48"/>
        <end position="70"/>
    </location>
</feature>
<evidence type="ECO:0000313" key="3">
    <source>
        <dbReference type="Proteomes" id="UP000297716"/>
    </source>
</evidence>
<dbReference type="AlphaFoldDB" id="A0A4Z0Y6I7"/>
<dbReference type="OrthoDB" id="775260at2759"/>
<organism evidence="2 3">
    <name type="scientific">Xylaria hypoxylon</name>
    <dbReference type="NCBI Taxonomy" id="37992"/>
    <lineage>
        <taxon>Eukaryota</taxon>
        <taxon>Fungi</taxon>
        <taxon>Dikarya</taxon>
        <taxon>Ascomycota</taxon>
        <taxon>Pezizomycotina</taxon>
        <taxon>Sordariomycetes</taxon>
        <taxon>Xylariomycetidae</taxon>
        <taxon>Xylariales</taxon>
        <taxon>Xylariaceae</taxon>
        <taxon>Xylaria</taxon>
    </lineage>
</organism>
<protein>
    <recommendedName>
        <fullName evidence="1">C2H2-type domain-containing protein</fullName>
    </recommendedName>
</protein>
<evidence type="ECO:0000313" key="2">
    <source>
        <dbReference type="EMBL" id="TGJ79669.1"/>
    </source>
</evidence>
<feature type="non-terminal residue" evidence="2">
    <location>
        <position position="1"/>
    </location>
</feature>
<name>A0A4Z0Y6I7_9PEZI</name>
<dbReference type="InterPro" id="IPR013087">
    <property type="entry name" value="Znf_C2H2_type"/>
</dbReference>
<dbReference type="SUPFAM" id="SSF57667">
    <property type="entry name" value="beta-beta-alpha zinc fingers"/>
    <property type="match status" value="1"/>
</dbReference>
<accession>A0A4Z0Y6I7</accession>
<sequence>PAADICRQYLADEERPQPIEISDTAREVLTAYENENGLTQTSFKVKKCEICDMNLPTEDSWLKHINGRKHKGVLKRRKRTSLVPVEIETPLVEKSSMATEVDKNNTPAQTNS</sequence>
<dbReference type="Pfam" id="PF12874">
    <property type="entry name" value="zf-met"/>
    <property type="match status" value="1"/>
</dbReference>
<proteinExistence type="predicted"/>
<evidence type="ECO:0000259" key="1">
    <source>
        <dbReference type="Pfam" id="PF12874"/>
    </source>
</evidence>
<gene>
    <name evidence="2" type="ORF">E0Z10_g9095</name>
</gene>
<dbReference type="STRING" id="37992.A0A4Z0Y6I7"/>
<dbReference type="Proteomes" id="UP000297716">
    <property type="component" value="Unassembled WGS sequence"/>
</dbReference>
<dbReference type="Gene3D" id="3.30.160.60">
    <property type="entry name" value="Classic Zinc Finger"/>
    <property type="match status" value="1"/>
</dbReference>
<keyword evidence="3" id="KW-1185">Reference proteome</keyword>
<dbReference type="InterPro" id="IPR036236">
    <property type="entry name" value="Znf_C2H2_sf"/>
</dbReference>
<reference evidence="2 3" key="1">
    <citation type="submission" date="2019-03" db="EMBL/GenBank/DDBJ databases">
        <title>Draft genome sequence of Xylaria hypoxylon DSM 108379, a ubiquitous saprotrophic-parasitic fungi on hardwood.</title>
        <authorList>
            <person name="Buettner E."/>
            <person name="Leonhardt S."/>
            <person name="Gebauer A.M."/>
            <person name="Liers C."/>
            <person name="Hofrichter M."/>
            <person name="Kellner H."/>
        </authorList>
    </citation>
    <scope>NUCLEOTIDE SEQUENCE [LARGE SCALE GENOMIC DNA]</scope>
    <source>
        <strain evidence="2 3">DSM 108379</strain>
    </source>
</reference>